<sequence length="280" mass="29568">MRVHSADGSPLTVHTVGDGPGIVLLHGGGLRESHYRRLAKALAAGGFAVHRYNRRGRPDTAPVTGDETIATDVEDLAAVLAATGARSAFGHSGGGFVALQAGMASQTAAMLDRIAVFDPGLYIDGRPAGGWIDEFERWVAAGDYVHAFAVLTKYTYPDDLKGRMPFGIAKIFGNLFFKTPIGKDMAEVMPSFGPEIRRIAESEGPASNYASIKARTLLLAGTKSPGYFLENCRAVAAELADGEARAVKGNHTLPNVAAASIVKPLIAFFGEGVSPDREAR</sequence>
<dbReference type="Proteomes" id="UP001500751">
    <property type="component" value="Unassembled WGS sequence"/>
</dbReference>
<reference evidence="3" key="1">
    <citation type="journal article" date="2019" name="Int. J. Syst. Evol. Microbiol.">
        <title>The Global Catalogue of Microorganisms (GCM) 10K type strain sequencing project: providing services to taxonomists for standard genome sequencing and annotation.</title>
        <authorList>
            <consortium name="The Broad Institute Genomics Platform"/>
            <consortium name="The Broad Institute Genome Sequencing Center for Infectious Disease"/>
            <person name="Wu L."/>
            <person name="Ma J."/>
        </authorList>
    </citation>
    <scope>NUCLEOTIDE SEQUENCE [LARGE SCALE GENOMIC DNA]</scope>
    <source>
        <strain evidence="3">JCM 16014</strain>
    </source>
</reference>
<dbReference type="SUPFAM" id="SSF53474">
    <property type="entry name" value="alpha/beta-Hydrolases"/>
    <property type="match status" value="1"/>
</dbReference>
<evidence type="ECO:0000313" key="2">
    <source>
        <dbReference type="EMBL" id="GAA2050606.1"/>
    </source>
</evidence>
<dbReference type="EMBL" id="BAAAQN010000049">
    <property type="protein sequence ID" value="GAA2050606.1"/>
    <property type="molecule type" value="Genomic_DNA"/>
</dbReference>
<organism evidence="2 3">
    <name type="scientific">Catenulispora yoronensis</name>
    <dbReference type="NCBI Taxonomy" id="450799"/>
    <lineage>
        <taxon>Bacteria</taxon>
        <taxon>Bacillati</taxon>
        <taxon>Actinomycetota</taxon>
        <taxon>Actinomycetes</taxon>
        <taxon>Catenulisporales</taxon>
        <taxon>Catenulisporaceae</taxon>
        <taxon>Catenulispora</taxon>
    </lineage>
</organism>
<protein>
    <recommendedName>
        <fullName evidence="1">AB hydrolase-1 domain-containing protein</fullName>
    </recommendedName>
</protein>
<comment type="caution">
    <text evidence="2">The sequence shown here is derived from an EMBL/GenBank/DDBJ whole genome shotgun (WGS) entry which is preliminary data.</text>
</comment>
<feature type="domain" description="AB hydrolase-1" evidence="1">
    <location>
        <begin position="22"/>
        <end position="254"/>
    </location>
</feature>
<dbReference type="InterPro" id="IPR000073">
    <property type="entry name" value="AB_hydrolase_1"/>
</dbReference>
<name>A0ABP5GU22_9ACTN</name>
<dbReference type="Gene3D" id="3.40.50.1820">
    <property type="entry name" value="alpha/beta hydrolase"/>
    <property type="match status" value="1"/>
</dbReference>
<dbReference type="Pfam" id="PF12697">
    <property type="entry name" value="Abhydrolase_6"/>
    <property type="match status" value="1"/>
</dbReference>
<accession>A0ABP5GU22</accession>
<proteinExistence type="predicted"/>
<evidence type="ECO:0000313" key="3">
    <source>
        <dbReference type="Proteomes" id="UP001500751"/>
    </source>
</evidence>
<evidence type="ECO:0000259" key="1">
    <source>
        <dbReference type="Pfam" id="PF12697"/>
    </source>
</evidence>
<dbReference type="RefSeq" id="WP_344669652.1">
    <property type="nucleotide sequence ID" value="NZ_BAAAQN010000049.1"/>
</dbReference>
<gene>
    <name evidence="2" type="ORF">GCM10009839_66450</name>
</gene>
<dbReference type="InterPro" id="IPR029058">
    <property type="entry name" value="AB_hydrolase_fold"/>
</dbReference>
<keyword evidence="3" id="KW-1185">Reference proteome</keyword>